<dbReference type="Proteomes" id="UP000190037">
    <property type="component" value="Unassembled WGS sequence"/>
</dbReference>
<proteinExistence type="predicted"/>
<evidence type="ECO:0000313" key="2">
    <source>
        <dbReference type="Proteomes" id="UP000190037"/>
    </source>
</evidence>
<organism evidence="1 2">
    <name type="scientific">Embleya scabrispora</name>
    <dbReference type="NCBI Taxonomy" id="159449"/>
    <lineage>
        <taxon>Bacteria</taxon>
        <taxon>Bacillati</taxon>
        <taxon>Actinomycetota</taxon>
        <taxon>Actinomycetes</taxon>
        <taxon>Kitasatosporales</taxon>
        <taxon>Streptomycetaceae</taxon>
        <taxon>Embleya</taxon>
    </lineage>
</organism>
<protein>
    <submittedName>
        <fullName evidence="1">Uncharacterized protein</fullName>
    </submittedName>
</protein>
<evidence type="ECO:0000313" key="1">
    <source>
        <dbReference type="EMBL" id="OPC80807.1"/>
    </source>
</evidence>
<name>A0A1T3NVC2_9ACTN</name>
<dbReference type="AlphaFoldDB" id="A0A1T3NVC2"/>
<keyword evidence="2" id="KW-1185">Reference proteome</keyword>
<dbReference type="EMBL" id="MWQN01000001">
    <property type="protein sequence ID" value="OPC80807.1"/>
    <property type="molecule type" value="Genomic_DNA"/>
</dbReference>
<gene>
    <name evidence="1" type="ORF">B4N89_07445</name>
</gene>
<sequence>MVTNAIALRAMVCIRSAHRSRTAPEVWLPWKPFSLTSACNSAKSTWYSSGDSRGAPVTVATRSIRSRTGSRRWSIRPWPLGRAEGG</sequence>
<comment type="caution">
    <text evidence="1">The sequence shown here is derived from an EMBL/GenBank/DDBJ whole genome shotgun (WGS) entry which is preliminary data.</text>
</comment>
<accession>A0A1T3NVC2</accession>
<reference evidence="1 2" key="1">
    <citation type="submission" date="2017-03" db="EMBL/GenBank/DDBJ databases">
        <title>Draft genome sequence of Streptomyces scabrisporus NF3, endophyte isolated from Amphipterygium adstringens.</title>
        <authorList>
            <person name="Vazquez M."/>
            <person name="Ceapa C.D."/>
            <person name="Rodriguez Luna D."/>
            <person name="Sanchez Esquivel S."/>
        </authorList>
    </citation>
    <scope>NUCLEOTIDE SEQUENCE [LARGE SCALE GENOMIC DNA]</scope>
    <source>
        <strain evidence="1 2">NF3</strain>
    </source>
</reference>